<comment type="caution">
    <text evidence="3">The sequence shown here is derived from an EMBL/GenBank/DDBJ whole genome shotgun (WGS) entry which is preliminary data.</text>
</comment>
<dbReference type="EMBL" id="JBHTEF010000001">
    <property type="protein sequence ID" value="MFC7581262.1"/>
    <property type="molecule type" value="Genomic_DNA"/>
</dbReference>
<organism evidence="3 4">
    <name type="scientific">Schaalia naturae</name>
    <dbReference type="NCBI Taxonomy" id="635203"/>
    <lineage>
        <taxon>Bacteria</taxon>
        <taxon>Bacillati</taxon>
        <taxon>Actinomycetota</taxon>
        <taxon>Actinomycetes</taxon>
        <taxon>Actinomycetales</taxon>
        <taxon>Actinomycetaceae</taxon>
        <taxon>Schaalia</taxon>
    </lineage>
</organism>
<feature type="region of interest" description="Disordered" evidence="1">
    <location>
        <begin position="1"/>
        <end position="23"/>
    </location>
</feature>
<evidence type="ECO:0000313" key="3">
    <source>
        <dbReference type="EMBL" id="MFC7581262.1"/>
    </source>
</evidence>
<reference evidence="4" key="1">
    <citation type="journal article" date="2019" name="Int. J. Syst. Evol. Microbiol.">
        <title>The Global Catalogue of Microorganisms (GCM) 10K type strain sequencing project: providing services to taxonomists for standard genome sequencing and annotation.</title>
        <authorList>
            <consortium name="The Broad Institute Genomics Platform"/>
            <consortium name="The Broad Institute Genome Sequencing Center for Infectious Disease"/>
            <person name="Wu L."/>
            <person name="Ma J."/>
        </authorList>
    </citation>
    <scope>NUCLEOTIDE SEQUENCE [LARGE SCALE GENOMIC DNA]</scope>
    <source>
        <strain evidence="4">CCUG 56698</strain>
    </source>
</reference>
<dbReference type="RefSeq" id="WP_380974422.1">
    <property type="nucleotide sequence ID" value="NZ_JBHTEF010000001.1"/>
</dbReference>
<feature type="transmembrane region" description="Helical" evidence="2">
    <location>
        <begin position="33"/>
        <end position="53"/>
    </location>
</feature>
<keyword evidence="4" id="KW-1185">Reference proteome</keyword>
<protein>
    <submittedName>
        <fullName evidence="3">TadE/TadG family type IV pilus assembly protein</fullName>
    </submittedName>
</protein>
<keyword evidence="2" id="KW-1133">Transmembrane helix</keyword>
<keyword evidence="2" id="KW-0472">Membrane</keyword>
<proteinExistence type="predicted"/>
<evidence type="ECO:0000256" key="2">
    <source>
        <dbReference type="SAM" id="Phobius"/>
    </source>
</evidence>
<gene>
    <name evidence="3" type="ORF">ACFQWG_08650</name>
</gene>
<keyword evidence="2" id="KW-0812">Transmembrane</keyword>
<accession>A0ABW2SMF5</accession>
<name>A0ABW2SMF5_9ACTO</name>
<dbReference type="Proteomes" id="UP001596527">
    <property type="component" value="Unassembled WGS sequence"/>
</dbReference>
<evidence type="ECO:0000256" key="1">
    <source>
        <dbReference type="SAM" id="MobiDB-lite"/>
    </source>
</evidence>
<sequence>MEGAEAQDAPLTGGPPRGVARRGERGSEVVSHVLIQGLVVLLVLMVMQLAFALHTRNLAISAAGEGARRAALAGGDTAEAAARTGILLDRYLGEGRPREISVSTEARAGGGRGTVVVTVRTALPLLAGWGPSGWLTVRGRSVAEVPGGP</sequence>
<evidence type="ECO:0000313" key="4">
    <source>
        <dbReference type="Proteomes" id="UP001596527"/>
    </source>
</evidence>